<gene>
    <name evidence="1" type="ORF">AZE42_07092</name>
</gene>
<comment type="caution">
    <text evidence="1">The sequence shown here is derived from an EMBL/GenBank/DDBJ whole genome shotgun (WGS) entry which is preliminary data.</text>
</comment>
<name>A0A1J8PLL6_9AGAM</name>
<dbReference type="EMBL" id="LVVM01006223">
    <property type="protein sequence ID" value="OJA08715.1"/>
    <property type="molecule type" value="Genomic_DNA"/>
</dbReference>
<reference evidence="1 2" key="1">
    <citation type="submission" date="2016-03" db="EMBL/GenBank/DDBJ databases">
        <title>Comparative genomics of the ectomycorrhizal sister species Rhizopogon vinicolor and Rhizopogon vesiculosus (Basidiomycota: Boletales) reveals a divergence of the mating type B locus.</title>
        <authorList>
            <person name="Mujic A.B."/>
            <person name="Kuo A."/>
            <person name="Tritt A."/>
            <person name="Lipzen A."/>
            <person name="Chen C."/>
            <person name="Johnson J."/>
            <person name="Sharma A."/>
            <person name="Barry K."/>
            <person name="Grigoriev I.V."/>
            <person name="Spatafora J.W."/>
        </authorList>
    </citation>
    <scope>NUCLEOTIDE SEQUENCE [LARGE SCALE GENOMIC DNA]</scope>
    <source>
        <strain evidence="1 2">AM-OR11-056</strain>
    </source>
</reference>
<sequence>MMKGSSQLCGVDAKLVHAGALRILD</sequence>
<dbReference type="AlphaFoldDB" id="A0A1J8PLL6"/>
<evidence type="ECO:0000313" key="2">
    <source>
        <dbReference type="Proteomes" id="UP000183567"/>
    </source>
</evidence>
<organism evidence="1 2">
    <name type="scientific">Rhizopogon vesiculosus</name>
    <dbReference type="NCBI Taxonomy" id="180088"/>
    <lineage>
        <taxon>Eukaryota</taxon>
        <taxon>Fungi</taxon>
        <taxon>Dikarya</taxon>
        <taxon>Basidiomycota</taxon>
        <taxon>Agaricomycotina</taxon>
        <taxon>Agaricomycetes</taxon>
        <taxon>Agaricomycetidae</taxon>
        <taxon>Boletales</taxon>
        <taxon>Suillineae</taxon>
        <taxon>Rhizopogonaceae</taxon>
        <taxon>Rhizopogon</taxon>
    </lineage>
</organism>
<accession>A0A1J8PLL6</accession>
<keyword evidence="2" id="KW-1185">Reference proteome</keyword>
<dbReference type="Proteomes" id="UP000183567">
    <property type="component" value="Unassembled WGS sequence"/>
</dbReference>
<protein>
    <submittedName>
        <fullName evidence="1">Uncharacterized protein</fullName>
    </submittedName>
</protein>
<proteinExistence type="predicted"/>
<evidence type="ECO:0000313" key="1">
    <source>
        <dbReference type="EMBL" id="OJA08715.1"/>
    </source>
</evidence>